<comment type="caution">
    <text evidence="2">The sequence shown here is derived from an EMBL/GenBank/DDBJ whole genome shotgun (WGS) entry which is preliminary data.</text>
</comment>
<keyword evidence="1" id="KW-0472">Membrane</keyword>
<protein>
    <submittedName>
        <fullName evidence="2">Uncharacterized protein</fullName>
    </submittedName>
</protein>
<reference evidence="2 3" key="1">
    <citation type="submission" date="2018-08" db="EMBL/GenBank/DDBJ databases">
        <title>Recombination of ecologically and evolutionarily significant loci maintains genetic cohesion in the Pseudomonas syringae species complex.</title>
        <authorList>
            <person name="Dillon M."/>
            <person name="Thakur S."/>
            <person name="Almeida R.N.D."/>
            <person name="Weir B.S."/>
            <person name="Guttman D.S."/>
        </authorList>
    </citation>
    <scope>NUCLEOTIDE SEQUENCE [LARGE SCALE GENOMIC DNA]</scope>
    <source>
        <strain evidence="2 3">ICMP 6941</strain>
    </source>
</reference>
<gene>
    <name evidence="2" type="ORF">ALP52_200064</name>
</gene>
<keyword evidence="1" id="KW-0812">Transmembrane</keyword>
<keyword evidence="1" id="KW-1133">Transmembrane helix</keyword>
<organism evidence="2 3">
    <name type="scientific">Pseudomonas amygdali pv. mori</name>
    <dbReference type="NCBI Taxonomy" id="34065"/>
    <lineage>
        <taxon>Bacteria</taxon>
        <taxon>Pseudomonadati</taxon>
        <taxon>Pseudomonadota</taxon>
        <taxon>Gammaproteobacteria</taxon>
        <taxon>Pseudomonadales</taxon>
        <taxon>Pseudomonadaceae</taxon>
        <taxon>Pseudomonas</taxon>
        <taxon>Pseudomonas amygdali</taxon>
    </lineage>
</organism>
<dbReference type="AlphaFoldDB" id="A0A3M5JGK1"/>
<sequence length="38" mass="4370">MHITQQMYDFWDLALQSVVLTKMSVVLLALNAVVGTFW</sequence>
<dbReference type="Proteomes" id="UP000276194">
    <property type="component" value="Unassembled WGS sequence"/>
</dbReference>
<proteinExistence type="predicted"/>
<accession>A0A3M5JGK1</accession>
<feature type="transmembrane region" description="Helical" evidence="1">
    <location>
        <begin position="13"/>
        <end position="34"/>
    </location>
</feature>
<evidence type="ECO:0000256" key="1">
    <source>
        <dbReference type="SAM" id="Phobius"/>
    </source>
</evidence>
<evidence type="ECO:0000313" key="2">
    <source>
        <dbReference type="EMBL" id="RMT21676.1"/>
    </source>
</evidence>
<evidence type="ECO:0000313" key="3">
    <source>
        <dbReference type="Proteomes" id="UP000276194"/>
    </source>
</evidence>
<name>A0A3M5JGK1_PSEA0</name>
<dbReference type="EMBL" id="RBTD01000174">
    <property type="protein sequence ID" value="RMT21676.1"/>
    <property type="molecule type" value="Genomic_DNA"/>
</dbReference>